<keyword evidence="4 7" id="KW-0812">Transmembrane</keyword>
<proteinExistence type="inferred from homology"/>
<keyword evidence="10" id="KW-1185">Reference proteome</keyword>
<evidence type="ECO:0000259" key="8">
    <source>
        <dbReference type="Pfam" id="PF04239"/>
    </source>
</evidence>
<reference evidence="9" key="1">
    <citation type="submission" date="2022-10" db="EMBL/GenBank/DDBJ databases">
        <title>Chitiniphilus purpureus sp. nov., a novel chitin-degrading bacterium isolated from crawfish pond sediment.</title>
        <authorList>
            <person name="Li K."/>
        </authorList>
    </citation>
    <scope>NUCLEOTIDE SEQUENCE</scope>
    <source>
        <strain evidence="9">CD1</strain>
    </source>
</reference>
<protein>
    <submittedName>
        <fullName evidence="9">DUF421 domain-containing protein</fullName>
    </submittedName>
</protein>
<evidence type="ECO:0000313" key="10">
    <source>
        <dbReference type="Proteomes" id="UP001061302"/>
    </source>
</evidence>
<evidence type="ECO:0000256" key="5">
    <source>
        <dbReference type="ARBA" id="ARBA00022989"/>
    </source>
</evidence>
<feature type="transmembrane region" description="Helical" evidence="7">
    <location>
        <begin position="16"/>
        <end position="35"/>
    </location>
</feature>
<evidence type="ECO:0000256" key="2">
    <source>
        <dbReference type="ARBA" id="ARBA00006448"/>
    </source>
</evidence>
<gene>
    <name evidence="9" type="ORF">N8I74_17320</name>
</gene>
<dbReference type="PANTHER" id="PTHR34582">
    <property type="entry name" value="UPF0702 TRANSMEMBRANE PROTEIN YCAP"/>
    <property type="match status" value="1"/>
</dbReference>
<evidence type="ECO:0000256" key="7">
    <source>
        <dbReference type="SAM" id="Phobius"/>
    </source>
</evidence>
<dbReference type="EMBL" id="CP106753">
    <property type="protein sequence ID" value="UXY15052.1"/>
    <property type="molecule type" value="Genomic_DNA"/>
</dbReference>
<dbReference type="PANTHER" id="PTHR34582:SF6">
    <property type="entry name" value="UPF0702 TRANSMEMBRANE PROTEIN YCAP"/>
    <property type="match status" value="1"/>
</dbReference>
<comment type="subcellular location">
    <subcellularLocation>
        <location evidence="1">Cell membrane</location>
        <topology evidence="1">Multi-pass membrane protein</topology>
    </subcellularLocation>
</comment>
<feature type="transmembrane region" description="Helical" evidence="7">
    <location>
        <begin position="68"/>
        <end position="88"/>
    </location>
</feature>
<keyword evidence="6 7" id="KW-0472">Membrane</keyword>
<accession>A0ABY6DL18</accession>
<dbReference type="Gene3D" id="3.30.240.20">
    <property type="entry name" value="bsu07140 like domains"/>
    <property type="match status" value="1"/>
</dbReference>
<dbReference type="RefSeq" id="WP_263124422.1">
    <property type="nucleotide sequence ID" value="NZ_CP106753.1"/>
</dbReference>
<feature type="domain" description="YetF C-terminal" evidence="8">
    <location>
        <begin position="92"/>
        <end position="159"/>
    </location>
</feature>
<evidence type="ECO:0000256" key="4">
    <source>
        <dbReference type="ARBA" id="ARBA00022692"/>
    </source>
</evidence>
<evidence type="ECO:0000256" key="3">
    <source>
        <dbReference type="ARBA" id="ARBA00022475"/>
    </source>
</evidence>
<dbReference type="InterPro" id="IPR007353">
    <property type="entry name" value="DUF421"/>
</dbReference>
<dbReference type="InterPro" id="IPR023090">
    <property type="entry name" value="UPF0702_alpha/beta_dom_sf"/>
</dbReference>
<organism evidence="9 10">
    <name type="scientific">Chitiniphilus purpureus</name>
    <dbReference type="NCBI Taxonomy" id="2981137"/>
    <lineage>
        <taxon>Bacteria</taxon>
        <taxon>Pseudomonadati</taxon>
        <taxon>Pseudomonadota</taxon>
        <taxon>Betaproteobacteria</taxon>
        <taxon>Neisseriales</taxon>
        <taxon>Chitinibacteraceae</taxon>
        <taxon>Chitiniphilus</taxon>
    </lineage>
</organism>
<keyword evidence="3" id="KW-1003">Cell membrane</keyword>
<dbReference type="Pfam" id="PF04239">
    <property type="entry name" value="DUF421"/>
    <property type="match status" value="1"/>
</dbReference>
<evidence type="ECO:0000256" key="1">
    <source>
        <dbReference type="ARBA" id="ARBA00004651"/>
    </source>
</evidence>
<evidence type="ECO:0000313" key="9">
    <source>
        <dbReference type="EMBL" id="UXY15052.1"/>
    </source>
</evidence>
<sequence>MSWDLFWELNQPLWETVLRGSFIFWFLFLIFRLILRRDTGSVSISDVLLVVIISEAIQQPMAGDVKSLLEGCVLVSTLVFWNVLLDWLSFRFPRMQRILQPPPLPLVRNGHILYRALRREFITREELMSKLREQGVDDVAQVKSAFMEPNGMVTVIRKEG</sequence>
<name>A0ABY6DL18_9NEIS</name>
<dbReference type="Proteomes" id="UP001061302">
    <property type="component" value="Chromosome"/>
</dbReference>
<comment type="similarity">
    <text evidence="2">Belongs to the UPF0702 family.</text>
</comment>
<keyword evidence="5 7" id="KW-1133">Transmembrane helix</keyword>
<evidence type="ECO:0000256" key="6">
    <source>
        <dbReference type="ARBA" id="ARBA00023136"/>
    </source>
</evidence>